<keyword evidence="5 7" id="KW-0472">Membrane</keyword>
<sequence>MLRFPSQPQVLPMLLYLSMVPLYMSMVLSYSDDDDSDNSGALRGNYGYSTDGGYAHTVAVQDANTHTGTSTSTTTGIVGDISHGIEVGPAIAAAIAIICGLALTTCGYKLLRPAMFVCGFLVGGFIVSSIVLYIVDGQSYERLAFWIAFVIGGVVLGSLVVFIYNLGVFLIGAAGGVFLATLLNASFGYRLYPNDPSSGLLIMAIVIGLICGIIAYKVERLAIIVATALVGSVVLVNGVGYFIGDFPELTGIQNYRHKDEKGDFVYDVPKAWWGYLAAMLVVFCLGIVIQIKKTGK</sequence>
<feature type="transmembrane region" description="Helical" evidence="7">
    <location>
        <begin position="169"/>
        <end position="192"/>
    </location>
</feature>
<dbReference type="GO" id="GO:0005886">
    <property type="term" value="C:plasma membrane"/>
    <property type="evidence" value="ECO:0007669"/>
    <property type="project" value="TreeGrafter"/>
</dbReference>
<evidence type="ECO:0000256" key="7">
    <source>
        <dbReference type="SAM" id="Phobius"/>
    </source>
</evidence>
<comment type="caution">
    <text evidence="9">The sequence shown here is derived from an EMBL/GenBank/DDBJ whole genome shotgun (WGS) entry which is preliminary data.</text>
</comment>
<feature type="transmembrane region" description="Helical" evidence="7">
    <location>
        <begin position="198"/>
        <end position="216"/>
    </location>
</feature>
<evidence type="ECO:0000256" key="6">
    <source>
        <dbReference type="ARBA" id="ARBA00049737"/>
    </source>
</evidence>
<evidence type="ECO:0000256" key="2">
    <source>
        <dbReference type="ARBA" id="ARBA00006244"/>
    </source>
</evidence>
<dbReference type="AlphaFoldDB" id="A0AAV1TI30"/>
<proteinExistence type="inferred from homology"/>
<evidence type="ECO:0000256" key="1">
    <source>
        <dbReference type="ARBA" id="ARBA00004141"/>
    </source>
</evidence>
<evidence type="ECO:0000313" key="9">
    <source>
        <dbReference type="EMBL" id="CAK7921742.1"/>
    </source>
</evidence>
<evidence type="ECO:0000259" key="8">
    <source>
        <dbReference type="Pfam" id="PF13886"/>
    </source>
</evidence>
<dbReference type="EMBL" id="CAKLBY020000058">
    <property type="protein sequence ID" value="CAK7921742.1"/>
    <property type="molecule type" value="Genomic_DNA"/>
</dbReference>
<organism evidence="9 10">
    <name type="scientific">Peronospora matthiolae</name>
    <dbReference type="NCBI Taxonomy" id="2874970"/>
    <lineage>
        <taxon>Eukaryota</taxon>
        <taxon>Sar</taxon>
        <taxon>Stramenopiles</taxon>
        <taxon>Oomycota</taxon>
        <taxon>Peronosporomycetes</taxon>
        <taxon>Peronosporales</taxon>
        <taxon>Peronosporaceae</taxon>
        <taxon>Peronospora</taxon>
    </lineage>
</organism>
<accession>A0AAV1TI30</accession>
<keyword evidence="3 7" id="KW-0812">Transmembrane</keyword>
<feature type="transmembrane region" description="Helical" evidence="7">
    <location>
        <begin position="146"/>
        <end position="164"/>
    </location>
</feature>
<feature type="transmembrane region" description="Helical" evidence="7">
    <location>
        <begin position="272"/>
        <end position="291"/>
    </location>
</feature>
<protein>
    <recommendedName>
        <fullName evidence="6">Transmembrane protein 198</fullName>
    </recommendedName>
</protein>
<dbReference type="InterPro" id="IPR025256">
    <property type="entry name" value="TM7S3/TM198-like_dom"/>
</dbReference>
<evidence type="ECO:0000256" key="5">
    <source>
        <dbReference type="ARBA" id="ARBA00023136"/>
    </source>
</evidence>
<feature type="transmembrane region" description="Helical" evidence="7">
    <location>
        <begin position="12"/>
        <end position="30"/>
    </location>
</feature>
<dbReference type="Pfam" id="PF13886">
    <property type="entry name" value="TM7S3_TM198"/>
    <property type="match status" value="1"/>
</dbReference>
<gene>
    <name evidence="9" type="ORF">PM001_LOCUS7294</name>
</gene>
<name>A0AAV1TI30_9STRA</name>
<feature type="transmembrane region" description="Helical" evidence="7">
    <location>
        <begin position="90"/>
        <end position="108"/>
    </location>
</feature>
<feature type="transmembrane region" description="Helical" evidence="7">
    <location>
        <begin position="115"/>
        <end position="134"/>
    </location>
</feature>
<dbReference type="InterPro" id="IPR040236">
    <property type="entry name" value="TMEM198"/>
</dbReference>
<comment type="subcellular location">
    <subcellularLocation>
        <location evidence="1">Membrane</location>
        <topology evidence="1">Multi-pass membrane protein</topology>
    </subcellularLocation>
</comment>
<feature type="domain" description="TM7S3/TM198-like" evidence="8">
    <location>
        <begin position="93"/>
        <end position="291"/>
    </location>
</feature>
<reference evidence="9" key="1">
    <citation type="submission" date="2024-01" db="EMBL/GenBank/DDBJ databases">
        <authorList>
            <person name="Webb A."/>
        </authorList>
    </citation>
    <scope>NUCLEOTIDE SEQUENCE</scope>
    <source>
        <strain evidence="9">Pm1</strain>
    </source>
</reference>
<feature type="transmembrane region" description="Helical" evidence="7">
    <location>
        <begin position="223"/>
        <end position="243"/>
    </location>
</feature>
<evidence type="ECO:0000313" key="10">
    <source>
        <dbReference type="Proteomes" id="UP001162060"/>
    </source>
</evidence>
<dbReference type="PANTHER" id="PTHR31247:SF5">
    <property type="entry name" value="DUF4203 DOMAIN-CONTAINING PROTEIN"/>
    <property type="match status" value="1"/>
</dbReference>
<evidence type="ECO:0000256" key="4">
    <source>
        <dbReference type="ARBA" id="ARBA00022989"/>
    </source>
</evidence>
<evidence type="ECO:0000256" key="3">
    <source>
        <dbReference type="ARBA" id="ARBA00022692"/>
    </source>
</evidence>
<comment type="similarity">
    <text evidence="2">Belongs to the TMEM198 family.</text>
</comment>
<dbReference type="PANTHER" id="PTHR31247">
    <property type="entry name" value="TRANSMEMBRANE PROTEIN 198 FAMILY MEMBER"/>
    <property type="match status" value="1"/>
</dbReference>
<dbReference type="Proteomes" id="UP001162060">
    <property type="component" value="Unassembled WGS sequence"/>
</dbReference>
<keyword evidence="4 7" id="KW-1133">Transmembrane helix</keyword>